<evidence type="ECO:0000313" key="2">
    <source>
        <dbReference type="Proteomes" id="UP000068250"/>
    </source>
</evidence>
<protein>
    <submittedName>
        <fullName evidence="1">Uncharacterized protein</fullName>
    </submittedName>
</protein>
<dbReference type="AlphaFoldDB" id="A0A0U5F1Z4"/>
<reference evidence="2" key="1">
    <citation type="submission" date="2014-09" db="EMBL/GenBank/DDBJ databases">
        <authorList>
            <person name="Illeghems K.G."/>
        </authorList>
    </citation>
    <scope>NUCLEOTIDE SEQUENCE [LARGE SCALE GENOMIC DNA]</scope>
    <source>
        <strain evidence="2">LMG 23848T</strain>
    </source>
</reference>
<name>A0A0U5F1Z4_9PROT</name>
<evidence type="ECO:0000313" key="1">
    <source>
        <dbReference type="EMBL" id="CEF54664.1"/>
    </source>
</evidence>
<dbReference type="PATRIC" id="fig|431306.5.peg.914"/>
<dbReference type="EMBL" id="LN609302">
    <property type="protein sequence ID" value="CEF54664.1"/>
    <property type="molecule type" value="Genomic_DNA"/>
</dbReference>
<proteinExistence type="predicted"/>
<dbReference type="Proteomes" id="UP000068250">
    <property type="component" value="Chromosome I"/>
</dbReference>
<sequence length="77" mass="8504">MYRYAVSYVGQTNTNVWDTILQAKSANKSSNSQVTTSGSGLVYANNTKEARVSANEKFIDKKIESILKEKNSGSFYA</sequence>
<organism evidence="1 2">
    <name type="scientific">Acetobacter ghanensis</name>
    <dbReference type="NCBI Taxonomy" id="431306"/>
    <lineage>
        <taxon>Bacteria</taxon>
        <taxon>Pseudomonadati</taxon>
        <taxon>Pseudomonadota</taxon>
        <taxon>Alphaproteobacteria</taxon>
        <taxon>Acetobacterales</taxon>
        <taxon>Acetobacteraceae</taxon>
        <taxon>Acetobacter</taxon>
    </lineage>
</organism>
<accession>A0A0U5F1Z4</accession>
<gene>
    <name evidence="1" type="ORF">AGA_910</name>
</gene>